<proteinExistence type="predicted"/>
<evidence type="ECO:0000313" key="3">
    <source>
        <dbReference type="EMBL" id="KZE85088.1"/>
    </source>
</evidence>
<accession>A0A161SDQ3</accession>
<feature type="domain" description="DUF3347" evidence="2">
    <location>
        <begin position="65"/>
        <end position="146"/>
    </location>
</feature>
<protein>
    <recommendedName>
        <fullName evidence="2">DUF3347 domain-containing protein</fullName>
    </recommendedName>
</protein>
<reference evidence="3 4" key="1">
    <citation type="submission" date="2016-01" db="EMBL/GenBank/DDBJ databases">
        <title>Whole genome sequencing of Myroides marinus L41.</title>
        <authorList>
            <person name="Hong K.W."/>
        </authorList>
    </citation>
    <scope>NUCLEOTIDE SEQUENCE [LARGE SCALE GENOMIC DNA]</scope>
    <source>
        <strain evidence="3 4">L41</strain>
    </source>
</reference>
<feature type="compositionally biased region" description="Basic and acidic residues" evidence="1">
    <location>
        <begin position="31"/>
        <end position="42"/>
    </location>
</feature>
<dbReference type="Pfam" id="PF11827">
    <property type="entry name" value="DUF3347"/>
    <property type="match status" value="1"/>
</dbReference>
<dbReference type="OrthoDB" id="5513217at2"/>
<dbReference type="PROSITE" id="PS51257">
    <property type="entry name" value="PROKAR_LIPOPROTEIN"/>
    <property type="match status" value="1"/>
</dbReference>
<keyword evidence="4" id="KW-1185">Reference proteome</keyword>
<evidence type="ECO:0000256" key="1">
    <source>
        <dbReference type="SAM" id="MobiDB-lite"/>
    </source>
</evidence>
<dbReference type="InterPro" id="IPR021782">
    <property type="entry name" value="DUF3347"/>
</dbReference>
<evidence type="ECO:0000259" key="2">
    <source>
        <dbReference type="Pfam" id="PF11827"/>
    </source>
</evidence>
<dbReference type="AlphaFoldDB" id="A0A161SDQ3"/>
<comment type="caution">
    <text evidence="3">The sequence shown here is derived from an EMBL/GenBank/DDBJ whole genome shotgun (WGS) entry which is preliminary data.</text>
</comment>
<organism evidence="3 4">
    <name type="scientific">Myroides marinus</name>
    <dbReference type="NCBI Taxonomy" id="703342"/>
    <lineage>
        <taxon>Bacteria</taxon>
        <taxon>Pseudomonadati</taxon>
        <taxon>Bacteroidota</taxon>
        <taxon>Flavobacteriia</taxon>
        <taxon>Flavobacteriales</taxon>
        <taxon>Flavobacteriaceae</taxon>
        <taxon>Myroides</taxon>
    </lineage>
</organism>
<evidence type="ECO:0000313" key="4">
    <source>
        <dbReference type="Proteomes" id="UP000076630"/>
    </source>
</evidence>
<dbReference type="RefSeq" id="WP_038988176.1">
    <property type="nucleotide sequence ID" value="NZ_JACAJR010000036.1"/>
</dbReference>
<name>A0A161SDQ3_9FLAO</name>
<dbReference type="Proteomes" id="UP000076630">
    <property type="component" value="Unassembled WGS sequence"/>
</dbReference>
<gene>
    <name evidence="3" type="ORF">AV926_00040</name>
</gene>
<dbReference type="EMBL" id="LQNU01000001">
    <property type="protein sequence ID" value="KZE85088.1"/>
    <property type="molecule type" value="Genomic_DNA"/>
</dbReference>
<sequence length="196" mass="21338">MKKVILSFAVLALTLTACNDKKQDTQAPATTEEHAGHDHGDHTTAAAPEKVTTVKESNLLQSSLDAYFLVKKALQEDNSTEATTAGKTLVTNLKAVVTEDAAAKELVKELIETATKLESTDIKVQRSEFEDLTEDLVKLISIVGTDRVVFEQYCPMFDNGEGGKWLSDVEELSNPLYGSSMLKCGANQNKIAFQAK</sequence>
<feature type="region of interest" description="Disordered" evidence="1">
    <location>
        <begin position="24"/>
        <end position="43"/>
    </location>
</feature>